<evidence type="ECO:0000313" key="2">
    <source>
        <dbReference type="Proteomes" id="UP000076502"/>
    </source>
</evidence>
<dbReference type="GO" id="GO:0030544">
    <property type="term" value="F:Hsp70 protein binding"/>
    <property type="evidence" value="ECO:0007669"/>
    <property type="project" value="TreeGrafter"/>
</dbReference>
<sequence>MVNETEFWHEIRKDIPHYKKSKPRVVPAFTIQALQENTVVAKPPRCGLYKPQPPKPSTFRKFYERGVFPISLEADIYGPKISWKVNIEDLDFHHYLPLFFDGLTETEQPFKFLVEQGITDMLEQGGPKILPVVPQLIIPIKKSLNTKMPEIICTTMRALQKLVRSADCVGEALVPYFRQILPVLNLLKDRNVNLGGGIDYAQQKGENPADMIQETLEMLEIYGGEDAFINIKYMVPTYESCMMN</sequence>
<dbReference type="STRING" id="178035.A0A154PK22"/>
<dbReference type="GO" id="GO:0051879">
    <property type="term" value="F:Hsp90 protein binding"/>
    <property type="evidence" value="ECO:0007669"/>
    <property type="project" value="TreeGrafter"/>
</dbReference>
<dbReference type="OrthoDB" id="5954824at2759"/>
<dbReference type="AlphaFoldDB" id="A0A154PK22"/>
<dbReference type="InterPro" id="IPR019399">
    <property type="entry name" value="Parkin_co-regulated_protein"/>
</dbReference>
<reference evidence="1 2" key="1">
    <citation type="submission" date="2015-07" db="EMBL/GenBank/DDBJ databases">
        <title>The genome of Dufourea novaeangliae.</title>
        <authorList>
            <person name="Pan H."/>
            <person name="Kapheim K."/>
        </authorList>
    </citation>
    <scope>NUCLEOTIDE SEQUENCE [LARGE SCALE GENOMIC DNA]</scope>
    <source>
        <strain evidence="1">0120121106</strain>
        <tissue evidence="1">Whole body</tissue>
    </source>
</reference>
<dbReference type="PANTHER" id="PTHR21207:SF2">
    <property type="entry name" value="PARKIN COREGULATED GENE PROTEIN"/>
    <property type="match status" value="1"/>
</dbReference>
<evidence type="ECO:0000313" key="1">
    <source>
        <dbReference type="EMBL" id="KZC12206.1"/>
    </source>
</evidence>
<keyword evidence="2" id="KW-1185">Reference proteome</keyword>
<dbReference type="PANTHER" id="PTHR21207">
    <property type="entry name" value="PARKIN COREGULATED GENE PROTEIN PARK2 COREGULATED"/>
    <property type="match status" value="1"/>
</dbReference>
<protein>
    <submittedName>
        <fullName evidence="1">Parkin coregulated gene protein like protein</fullName>
    </submittedName>
</protein>
<dbReference type="SUPFAM" id="SSF48371">
    <property type="entry name" value="ARM repeat"/>
    <property type="match status" value="1"/>
</dbReference>
<dbReference type="EMBL" id="KQ434943">
    <property type="protein sequence ID" value="KZC12206.1"/>
    <property type="molecule type" value="Genomic_DNA"/>
</dbReference>
<name>A0A154PK22_DUFNO</name>
<dbReference type="Pfam" id="PF10274">
    <property type="entry name" value="ParcG"/>
    <property type="match status" value="1"/>
</dbReference>
<dbReference type="InterPro" id="IPR016024">
    <property type="entry name" value="ARM-type_fold"/>
</dbReference>
<gene>
    <name evidence="1" type="ORF">WN55_03720</name>
</gene>
<dbReference type="OMA" id="INGPIHE"/>
<accession>A0A154PK22</accession>
<proteinExistence type="predicted"/>
<dbReference type="Proteomes" id="UP000076502">
    <property type="component" value="Unassembled WGS sequence"/>
</dbReference>
<organism evidence="1 2">
    <name type="scientific">Dufourea novaeangliae</name>
    <name type="common">Sweat bee</name>
    <dbReference type="NCBI Taxonomy" id="178035"/>
    <lineage>
        <taxon>Eukaryota</taxon>
        <taxon>Metazoa</taxon>
        <taxon>Ecdysozoa</taxon>
        <taxon>Arthropoda</taxon>
        <taxon>Hexapoda</taxon>
        <taxon>Insecta</taxon>
        <taxon>Pterygota</taxon>
        <taxon>Neoptera</taxon>
        <taxon>Endopterygota</taxon>
        <taxon>Hymenoptera</taxon>
        <taxon>Apocrita</taxon>
        <taxon>Aculeata</taxon>
        <taxon>Apoidea</taxon>
        <taxon>Anthophila</taxon>
        <taxon>Halictidae</taxon>
        <taxon>Rophitinae</taxon>
        <taxon>Dufourea</taxon>
    </lineage>
</organism>